<gene>
    <name evidence="1" type="ordered locus">trd_A0848</name>
</gene>
<organism evidence="1 2">
    <name type="scientific">Thermomicrobium roseum (strain ATCC 27502 / DSM 5159 / P-2)</name>
    <dbReference type="NCBI Taxonomy" id="309801"/>
    <lineage>
        <taxon>Bacteria</taxon>
        <taxon>Pseudomonadati</taxon>
        <taxon>Thermomicrobiota</taxon>
        <taxon>Thermomicrobia</taxon>
        <taxon>Thermomicrobiales</taxon>
        <taxon>Thermomicrobiaceae</taxon>
        <taxon>Thermomicrobium</taxon>
    </lineage>
</organism>
<name>B9L4Y4_THERP</name>
<dbReference type="AlphaFoldDB" id="B9L4Y4"/>
<proteinExistence type="predicted"/>
<evidence type="ECO:0000313" key="1">
    <source>
        <dbReference type="EMBL" id="ACM07271.1"/>
    </source>
</evidence>
<keyword evidence="2" id="KW-1185">Reference proteome</keyword>
<dbReference type="Proteomes" id="UP000000447">
    <property type="component" value="Plasmid unnamed"/>
</dbReference>
<evidence type="ECO:0000313" key="2">
    <source>
        <dbReference type="Proteomes" id="UP000000447"/>
    </source>
</evidence>
<geneLocation type="plasmid" evidence="2">
    <name>Tros</name>
</geneLocation>
<sequence length="48" mass="5170">MMWGEFDGGAWSRVRLGRHRPSVVRVTAAPLPASRVASEDQASVKGCS</sequence>
<dbReference type="KEGG" id="tro:trd_A0848"/>
<protein>
    <submittedName>
        <fullName evidence="1">Uncharacterized protein</fullName>
    </submittedName>
</protein>
<dbReference type="EMBL" id="CP001276">
    <property type="protein sequence ID" value="ACM07271.1"/>
    <property type="molecule type" value="Genomic_DNA"/>
</dbReference>
<accession>B9L4Y4</accession>
<keyword evidence="1" id="KW-0614">Plasmid</keyword>
<dbReference type="HOGENOM" id="CLU_3158839_0_0_0"/>
<reference evidence="1 2" key="1">
    <citation type="journal article" date="2009" name="PLoS ONE">
        <title>Complete genome sequence of the aerobic CO-oxidizing thermophile Thermomicrobium roseum.</title>
        <authorList>
            <person name="Wu D."/>
            <person name="Raymond J."/>
            <person name="Wu M."/>
            <person name="Chatterji S."/>
            <person name="Ren Q."/>
            <person name="Graham J.E."/>
            <person name="Bryant D.A."/>
            <person name="Robb F."/>
            <person name="Colman A."/>
            <person name="Tallon L.J."/>
            <person name="Badger J.H."/>
            <person name="Madupu R."/>
            <person name="Ward N.L."/>
            <person name="Eisen J.A."/>
        </authorList>
    </citation>
    <scope>NUCLEOTIDE SEQUENCE [LARGE SCALE GENOMIC DNA]</scope>
    <source>
        <strain evidence="2">ATCC 27502 / DSM 5159 / P-2</strain>
        <plasmid evidence="1">unnamed</plasmid>
    </source>
</reference>